<organism evidence="3 4">
    <name type="scientific">Streptomyces gulbargensis</name>
    <dbReference type="NCBI Taxonomy" id="364901"/>
    <lineage>
        <taxon>Bacteria</taxon>
        <taxon>Bacillati</taxon>
        <taxon>Actinomycetota</taxon>
        <taxon>Actinomycetes</taxon>
        <taxon>Kitasatosporales</taxon>
        <taxon>Streptomycetaceae</taxon>
        <taxon>Streptomyces</taxon>
    </lineage>
</organism>
<comment type="caution">
    <text evidence="3">The sequence shown here is derived from an EMBL/GenBank/DDBJ whole genome shotgun (WGS) entry which is preliminary data.</text>
</comment>
<evidence type="ECO:0000313" key="3">
    <source>
        <dbReference type="EMBL" id="GAA3927610.1"/>
    </source>
</evidence>
<proteinExistence type="predicted"/>
<feature type="domain" description="Abortive phage infection protein C-terminal" evidence="1">
    <location>
        <begin position="231"/>
        <end position="541"/>
    </location>
</feature>
<dbReference type="Pfam" id="PF22879">
    <property type="entry name" value="AIPR_N"/>
    <property type="match status" value="1"/>
</dbReference>
<evidence type="ECO:0000259" key="2">
    <source>
        <dbReference type="Pfam" id="PF22879"/>
    </source>
</evidence>
<dbReference type="EMBL" id="BAABAJ010000013">
    <property type="protein sequence ID" value="GAA3927610.1"/>
    <property type="molecule type" value="Genomic_DNA"/>
</dbReference>
<protein>
    <submittedName>
        <fullName evidence="3">AIPR family protein</fullName>
    </submittedName>
</protein>
<dbReference type="Pfam" id="PF10592">
    <property type="entry name" value="AIPR"/>
    <property type="match status" value="1"/>
</dbReference>
<feature type="domain" description="Abortive infection phage resistance protein N-terminal" evidence="2">
    <location>
        <begin position="32"/>
        <end position="176"/>
    </location>
</feature>
<name>A0ABP7MPP3_9ACTN</name>
<dbReference type="RefSeq" id="WP_345284895.1">
    <property type="nucleotide sequence ID" value="NZ_BAABAJ010000013.1"/>
</dbReference>
<dbReference type="Proteomes" id="UP001501000">
    <property type="component" value="Unassembled WGS sequence"/>
</dbReference>
<evidence type="ECO:0000313" key="4">
    <source>
        <dbReference type="Proteomes" id="UP001501000"/>
    </source>
</evidence>
<accession>A0ABP7MPP3</accession>
<gene>
    <name evidence="3" type="ORF">GCM10022244_40960</name>
</gene>
<reference evidence="4" key="1">
    <citation type="journal article" date="2019" name="Int. J. Syst. Evol. Microbiol.">
        <title>The Global Catalogue of Microorganisms (GCM) 10K type strain sequencing project: providing services to taxonomists for standard genome sequencing and annotation.</title>
        <authorList>
            <consortium name="The Broad Institute Genomics Platform"/>
            <consortium name="The Broad Institute Genome Sequencing Center for Infectious Disease"/>
            <person name="Wu L."/>
            <person name="Ma J."/>
        </authorList>
    </citation>
    <scope>NUCLEOTIDE SEQUENCE [LARGE SCALE GENOMIC DNA]</scope>
    <source>
        <strain evidence="4">JCM 16956</strain>
    </source>
</reference>
<dbReference type="InterPro" id="IPR055101">
    <property type="entry name" value="AIPR_N"/>
</dbReference>
<sequence>MAELSLTDYARTLVNEIQTRAEAEDGSIPKTFTRRVLEMLEEGGFVSNTTVAYHEGHGVMVFGFGYSEDRTVLDLYTADFNLTPTATKLTKAGMERQFRRLHAFLRKTSKIQPHFDPTDEVYQLCEGVEKMLADATRIRLFFFANYESTARSGPEPEQFDGVPVEHHLWDLGRLYRHETSGTGGEPIIVDFDPPLPCLSVQSGDSGLSVTLAVVPGQHLAELYEEHRTRLLELNVRAYLQARGKVNGGIRKTLREEPELFLAYNNGITATALEAEFVEDSDGNRVAIRKLTGLQIVNGGQTTATLHHVLKRDRKDLAKVSVQMKLTLVQESDLMEIVPRISEYSNTQNKVTLVDFSSNDKFHVDFERVSRSLWATSADGTGQDIRWWYERARGSYAVEEAKHITPAARRKFRSDNPPARRFTKADLAKYVNVWDGLPHQVARGAQKNFAEFQVRVKENPPVVDADYCRRVIAMGILFKAIDQVVKNHGAGSQKAVVTTYTMARLCDATDRRIDLDGIWRRQAVSAAVIQAADDLCPLVMDIVIQEGKLATEWGKNPKCWDDVRSIDWRVPDELAAELLSQPVDIPIDTREEEEARLERLKEIPLAEWEALTGWARETRSLELHDQQMAATVAMKLTTGSEITPAQVRQALDVYDRALAGGFSPHLA</sequence>
<keyword evidence="4" id="KW-1185">Reference proteome</keyword>
<evidence type="ECO:0000259" key="1">
    <source>
        <dbReference type="Pfam" id="PF10592"/>
    </source>
</evidence>
<dbReference type="InterPro" id="IPR018891">
    <property type="entry name" value="AIPR_C"/>
</dbReference>